<keyword evidence="5" id="KW-0067">ATP-binding</keyword>
<dbReference type="Pfam" id="PF06414">
    <property type="entry name" value="Zeta_toxin"/>
    <property type="match status" value="1"/>
</dbReference>
<evidence type="ECO:0000313" key="9">
    <source>
        <dbReference type="EMBL" id="KRK35727.1"/>
    </source>
</evidence>
<comment type="similarity">
    <text evidence="1">Belongs to the zeta toxin family.</text>
</comment>
<evidence type="ECO:0000256" key="7">
    <source>
        <dbReference type="ARBA" id="ARBA00048178"/>
    </source>
</evidence>
<name>A0A0R1GNV8_9LACO</name>
<protein>
    <recommendedName>
        <fullName evidence="6">UDP-N-acetylglucosamine kinase</fullName>
        <ecNumber evidence="2">2.7.1.176</ecNumber>
    </recommendedName>
    <alternativeName>
        <fullName evidence="6">UDP-N-acetylglucosamine kinase</fullName>
    </alternativeName>
</protein>
<dbReference type="InterPro" id="IPR010488">
    <property type="entry name" value="Zeta_toxin_domain"/>
</dbReference>
<comment type="catalytic activity">
    <reaction evidence="7">
        <text>UDP-N-acetyl-alpha-D-glucosamine + ATP = UDP-N-acetyl-alpha-D-glucosamine 3'-phosphate + ADP + H(+)</text>
        <dbReference type="Rhea" id="RHEA:32671"/>
        <dbReference type="ChEBI" id="CHEBI:15378"/>
        <dbReference type="ChEBI" id="CHEBI:30616"/>
        <dbReference type="ChEBI" id="CHEBI:57705"/>
        <dbReference type="ChEBI" id="CHEBI:64353"/>
        <dbReference type="ChEBI" id="CHEBI:456216"/>
        <dbReference type="EC" id="2.7.1.176"/>
    </reaction>
</comment>
<dbReference type="GO" id="GO:0016301">
    <property type="term" value="F:kinase activity"/>
    <property type="evidence" value="ECO:0007669"/>
    <property type="project" value="InterPro"/>
</dbReference>
<dbReference type="OrthoDB" id="9791543at2"/>
<organism evidence="9 10">
    <name type="scientific">Levilactobacillus parabrevis ATCC 53295</name>
    <dbReference type="NCBI Taxonomy" id="1267003"/>
    <lineage>
        <taxon>Bacteria</taxon>
        <taxon>Bacillati</taxon>
        <taxon>Bacillota</taxon>
        <taxon>Bacilli</taxon>
        <taxon>Lactobacillales</taxon>
        <taxon>Lactobacillaceae</taxon>
        <taxon>Levilactobacillus</taxon>
    </lineage>
</organism>
<dbReference type="PATRIC" id="fig|1267003.4.peg.1423"/>
<dbReference type="PANTHER" id="PTHR39206">
    <property type="entry name" value="SLL8004 PROTEIN"/>
    <property type="match status" value="1"/>
</dbReference>
<dbReference type="STRING" id="357278.IV61_GL001160"/>
<evidence type="ECO:0000256" key="2">
    <source>
        <dbReference type="ARBA" id="ARBA00011963"/>
    </source>
</evidence>
<keyword evidence="10" id="KW-1185">Reference proteome</keyword>
<keyword evidence="4" id="KW-0547">Nucleotide-binding</keyword>
<accession>A0A0R1GNV8</accession>
<reference evidence="9 10" key="1">
    <citation type="journal article" date="2015" name="Genome Announc.">
        <title>Expanding the biotechnology potential of lactobacilli through comparative genomics of 213 strains and associated genera.</title>
        <authorList>
            <person name="Sun Z."/>
            <person name="Harris H.M."/>
            <person name="McCann A."/>
            <person name="Guo C."/>
            <person name="Argimon S."/>
            <person name="Zhang W."/>
            <person name="Yang X."/>
            <person name="Jeffery I.B."/>
            <person name="Cooney J.C."/>
            <person name="Kagawa T.F."/>
            <person name="Liu W."/>
            <person name="Song Y."/>
            <person name="Salvetti E."/>
            <person name="Wrobel A."/>
            <person name="Rasinkangas P."/>
            <person name="Parkhill J."/>
            <person name="Rea M.C."/>
            <person name="O'Sullivan O."/>
            <person name="Ritari J."/>
            <person name="Douillard F.P."/>
            <person name="Paul Ross R."/>
            <person name="Yang R."/>
            <person name="Briner A.E."/>
            <person name="Felis G.E."/>
            <person name="de Vos W.M."/>
            <person name="Barrangou R."/>
            <person name="Klaenhammer T.R."/>
            <person name="Caufield P.W."/>
            <person name="Cui Y."/>
            <person name="Zhang H."/>
            <person name="O'Toole P.W."/>
        </authorList>
    </citation>
    <scope>NUCLEOTIDE SEQUENCE [LARGE SCALE GENOMIC DNA]</scope>
    <source>
        <strain evidence="9 10">ATCC 53295</strain>
    </source>
</reference>
<dbReference type="PANTHER" id="PTHR39206:SF1">
    <property type="entry name" value="SLL8004 PROTEIN"/>
    <property type="match status" value="1"/>
</dbReference>
<dbReference type="EC" id="2.7.1.176" evidence="2"/>
<evidence type="ECO:0000259" key="8">
    <source>
        <dbReference type="Pfam" id="PF06414"/>
    </source>
</evidence>
<evidence type="ECO:0000256" key="1">
    <source>
        <dbReference type="ARBA" id="ARBA00009104"/>
    </source>
</evidence>
<evidence type="ECO:0000256" key="4">
    <source>
        <dbReference type="ARBA" id="ARBA00022741"/>
    </source>
</evidence>
<dbReference type="RefSeq" id="WP_020090017.1">
    <property type="nucleotide sequence ID" value="NZ_AZCZ01000033.1"/>
</dbReference>
<dbReference type="AlphaFoldDB" id="A0A0R1GNV8"/>
<evidence type="ECO:0000256" key="6">
    <source>
        <dbReference type="ARBA" id="ARBA00032897"/>
    </source>
</evidence>
<gene>
    <name evidence="9" type="ORF">FD07_GL001345</name>
</gene>
<dbReference type="Gene3D" id="3.40.50.300">
    <property type="entry name" value="P-loop containing nucleotide triphosphate hydrolases"/>
    <property type="match status" value="1"/>
</dbReference>
<dbReference type="InterPro" id="IPR027417">
    <property type="entry name" value="P-loop_NTPase"/>
</dbReference>
<dbReference type="Proteomes" id="UP000051176">
    <property type="component" value="Unassembled WGS sequence"/>
</dbReference>
<dbReference type="GO" id="GO:0005524">
    <property type="term" value="F:ATP binding"/>
    <property type="evidence" value="ECO:0007669"/>
    <property type="project" value="UniProtKB-KW"/>
</dbReference>
<evidence type="ECO:0000256" key="3">
    <source>
        <dbReference type="ARBA" id="ARBA00022649"/>
    </source>
</evidence>
<keyword evidence="3" id="KW-1277">Toxin-antitoxin system</keyword>
<feature type="domain" description="Zeta toxin" evidence="8">
    <location>
        <begin position="2"/>
        <end position="162"/>
    </location>
</feature>
<dbReference type="EMBL" id="AZCZ01000033">
    <property type="protein sequence ID" value="KRK35727.1"/>
    <property type="molecule type" value="Genomic_DNA"/>
</dbReference>
<evidence type="ECO:0000313" key="10">
    <source>
        <dbReference type="Proteomes" id="UP000051176"/>
    </source>
</evidence>
<sequence length="192" mass="21970">MKPTYMIIAGINGAGKSTLFQAYPTVFKNTKRINADEILQKNHGDWRRISDNLTAMRESIIQTKLAFKNRESLHVETTLAGNGRTQGDFIALAHHQGFRVSLWYVALRSPELAIKRVQLRVSLGGHAVPEETIYRRYTQSLQNLIKISKLVDQVSIFDNSKIFQLVYARSDSKILSDDLQQYPYLPKTNQLF</sequence>
<evidence type="ECO:0000256" key="5">
    <source>
        <dbReference type="ARBA" id="ARBA00022840"/>
    </source>
</evidence>
<dbReference type="SUPFAM" id="SSF52540">
    <property type="entry name" value="P-loop containing nucleoside triphosphate hydrolases"/>
    <property type="match status" value="1"/>
</dbReference>
<comment type="caution">
    <text evidence="9">The sequence shown here is derived from an EMBL/GenBank/DDBJ whole genome shotgun (WGS) entry which is preliminary data.</text>
</comment>
<proteinExistence type="inferred from homology"/>